<keyword evidence="2" id="KW-0812">Transmembrane</keyword>
<organism evidence="3">
    <name type="scientific">Timema monikensis</name>
    <dbReference type="NCBI Taxonomy" id="170555"/>
    <lineage>
        <taxon>Eukaryota</taxon>
        <taxon>Metazoa</taxon>
        <taxon>Ecdysozoa</taxon>
        <taxon>Arthropoda</taxon>
        <taxon>Hexapoda</taxon>
        <taxon>Insecta</taxon>
        <taxon>Pterygota</taxon>
        <taxon>Neoptera</taxon>
        <taxon>Polyneoptera</taxon>
        <taxon>Phasmatodea</taxon>
        <taxon>Timematodea</taxon>
        <taxon>Timematoidea</taxon>
        <taxon>Timematidae</taxon>
        <taxon>Timema</taxon>
    </lineage>
</organism>
<keyword evidence="2" id="KW-1133">Transmembrane helix</keyword>
<feature type="region of interest" description="Disordered" evidence="1">
    <location>
        <begin position="50"/>
        <end position="69"/>
    </location>
</feature>
<gene>
    <name evidence="3" type="ORF">TMSB3V08_LOCUS7671</name>
</gene>
<accession>A0A7R9HQJ4</accession>
<feature type="compositionally biased region" description="Polar residues" evidence="1">
    <location>
        <begin position="206"/>
        <end position="222"/>
    </location>
</feature>
<evidence type="ECO:0000256" key="2">
    <source>
        <dbReference type="SAM" id="Phobius"/>
    </source>
</evidence>
<evidence type="ECO:0000256" key="1">
    <source>
        <dbReference type="SAM" id="MobiDB-lite"/>
    </source>
</evidence>
<feature type="transmembrane region" description="Helical" evidence="2">
    <location>
        <begin position="448"/>
        <end position="473"/>
    </location>
</feature>
<sequence length="495" mass="55534">MASLVLTDSSQLTSDNQHLVSNARDPCRLRGFKFIQGYARDRINDLSHVHKLHRGPRDSPSPPRPISLPDVPENKIRQISLWHPLKMVSQRRSFKQPLDGESYELLTVIDSAAVRDVGGGLQPFFQHIREPVPRRKRDGVLVKAPLDQDHRLNSSHIPHLVILMADELRGMQDSSTNHRGGSCSPTPNSEAEPNTNYSSPHPPKLSASNIRTEGSSQQPRLEKTSTVAYIKEIVGLLKELNIFKLLTHFKPYFARLRHSRSITIPPTTTHVVRSITLPPTTTHVAKSITLPPTTSHVARSITLLPTTTHVARSITLPPTTTHVARSITLPPQRDSRCVVLANYYLVLSLADVTMCLLYIKTRTYKHLEAEEDTVVASFRSLYLTEAFMSMLQFFTCLIFTYGSIVNKPRLFLPWLVVYTGSFLFYLGVFCAAALSLQGEGEVSTSVEIFLRGLISCVLNVYFLLLCFCILPRVDSPTVVNQEPQRSYYDDMVAAV</sequence>
<feature type="transmembrane region" description="Helical" evidence="2">
    <location>
        <begin position="410"/>
        <end position="436"/>
    </location>
</feature>
<keyword evidence="2" id="KW-0472">Membrane</keyword>
<reference evidence="3" key="1">
    <citation type="submission" date="2020-11" db="EMBL/GenBank/DDBJ databases">
        <authorList>
            <person name="Tran Van P."/>
        </authorList>
    </citation>
    <scope>NUCLEOTIDE SEQUENCE</scope>
</reference>
<feature type="compositionally biased region" description="Polar residues" evidence="1">
    <location>
        <begin position="172"/>
        <end position="199"/>
    </location>
</feature>
<evidence type="ECO:0000313" key="3">
    <source>
        <dbReference type="EMBL" id="CAD7430926.1"/>
    </source>
</evidence>
<feature type="region of interest" description="Disordered" evidence="1">
    <location>
        <begin position="172"/>
        <end position="222"/>
    </location>
</feature>
<name>A0A7R9HQJ4_9NEOP</name>
<proteinExistence type="predicted"/>
<dbReference type="EMBL" id="OB794706">
    <property type="protein sequence ID" value="CAD7430926.1"/>
    <property type="molecule type" value="Genomic_DNA"/>
</dbReference>
<feature type="transmembrane region" description="Helical" evidence="2">
    <location>
        <begin position="380"/>
        <end position="404"/>
    </location>
</feature>
<protein>
    <submittedName>
        <fullName evidence="3">Uncharacterized protein</fullName>
    </submittedName>
</protein>
<dbReference type="AlphaFoldDB" id="A0A7R9HQJ4"/>